<evidence type="ECO:0000313" key="11">
    <source>
        <dbReference type="EMBL" id="ORZ15165.1"/>
    </source>
</evidence>
<evidence type="ECO:0000256" key="9">
    <source>
        <dbReference type="ARBA" id="ARBA00023136"/>
    </source>
</evidence>
<evidence type="ECO:0000256" key="2">
    <source>
        <dbReference type="ARBA" id="ARBA00004115"/>
    </source>
</evidence>
<dbReference type="Pfam" id="PF04597">
    <property type="entry name" value="Ribophorin_I"/>
    <property type="match status" value="1"/>
</dbReference>
<comment type="subunit">
    <text evidence="10">Component of the oligosaccharyltransferase (OST) complex.</text>
</comment>
<dbReference type="PANTHER" id="PTHR21049:SF0">
    <property type="entry name" value="DOLICHYL-DIPHOSPHOOLIGOSACCHARIDE--PROTEIN GLYCOSYLTRANSFERASE SUBUNIT 1"/>
    <property type="match status" value="1"/>
</dbReference>
<protein>
    <recommendedName>
        <fullName evidence="10">Dolichyl-diphosphooligosaccharide--protein glycosyltransferase subunit 1</fullName>
    </recommendedName>
</protein>
<evidence type="ECO:0000256" key="8">
    <source>
        <dbReference type="ARBA" id="ARBA00022989"/>
    </source>
</evidence>
<dbReference type="UniPathway" id="UPA00378"/>
<sequence>MSSGTTQVSKTSIPIPNDFKNVKVLRVLDARTNVVQEDIGIRAKNIADHPISEYYYTVPAAIDDHVASVSAFLRQDAKSSLTVEKASFDSEREVQLYKVIFDQPLHPDDDIRLGIHISYTHVLKPLPTKIPQVARQLLVYSGNVFLYSPYPTDEMKTTLQVPTAQIISFTGGDGIVQQKGNKLVYGPFNNIESNAFQELKCHFESTGPLITVTDLERDLQVSHWGNNLAVEEHYTVRNDGAELDDNFNRVRYMMSSQVHSATNMLKELSFEFPAGASNAYFRDEIGNVSTSHFRNERGRSVLEIKPRYPIFGGWNYNWYHGYNVDLRSFLRYQKSSGEYILNVNLVDNAKNMIVDHARVRIVLPEGVTDVQVHAPMDLDSIEHTKHFTNFDSTGRYQINLDKKNVVYAHQKPIQVSWGNGG</sequence>
<organism evidence="11 12">
    <name type="scientific">Absidia repens</name>
    <dbReference type="NCBI Taxonomy" id="90262"/>
    <lineage>
        <taxon>Eukaryota</taxon>
        <taxon>Fungi</taxon>
        <taxon>Fungi incertae sedis</taxon>
        <taxon>Mucoromycota</taxon>
        <taxon>Mucoromycotina</taxon>
        <taxon>Mucoromycetes</taxon>
        <taxon>Mucorales</taxon>
        <taxon>Cunninghamellaceae</taxon>
        <taxon>Absidia</taxon>
    </lineage>
</organism>
<dbReference type="STRING" id="90262.A0A1X2IER3"/>
<dbReference type="OrthoDB" id="310030at2759"/>
<keyword evidence="8" id="KW-1133">Transmembrane helix</keyword>
<dbReference type="AlphaFoldDB" id="A0A1X2IER3"/>
<name>A0A1X2IER3_9FUNG</name>
<keyword evidence="9" id="KW-0472">Membrane</keyword>
<comment type="function">
    <text evidence="1 10">Subunit of the oligosaccharyl transferase (OST) complex that catalyzes the initial transfer of a defined glycan (Glc(3)Man(9)GlcNAc(2) in eukaryotes) from the lipid carrier dolichol-pyrophosphate to an asparagine residue within an Asn-X-Ser/Thr consensus motif in nascent polypeptide chains, the first step in protein N-glycosylation. N-glycosylation occurs cotranslationally and the complex associates with the Sec61 complex at the channel-forming translocon complex that mediates protein translocation across the endoplasmic reticulum (ER). All subunits are required for a maximal enzyme activity.</text>
</comment>
<comment type="similarity">
    <text evidence="4 10">Belongs to the OST1 family.</text>
</comment>
<keyword evidence="6" id="KW-0732">Signal</keyword>
<evidence type="ECO:0000256" key="10">
    <source>
        <dbReference type="RuleBase" id="RU361143"/>
    </source>
</evidence>
<evidence type="ECO:0000256" key="1">
    <source>
        <dbReference type="ARBA" id="ARBA00002791"/>
    </source>
</evidence>
<gene>
    <name evidence="11" type="ORF">BCR42DRAFT_328668</name>
</gene>
<dbReference type="GO" id="GO:0018279">
    <property type="term" value="P:protein N-linked glycosylation via asparagine"/>
    <property type="evidence" value="ECO:0007669"/>
    <property type="project" value="TreeGrafter"/>
</dbReference>
<evidence type="ECO:0000256" key="4">
    <source>
        <dbReference type="ARBA" id="ARBA00008905"/>
    </source>
</evidence>
<comment type="pathway">
    <text evidence="3 10">Protein modification; protein glycosylation.</text>
</comment>
<comment type="caution">
    <text evidence="11">The sequence shown here is derived from an EMBL/GenBank/DDBJ whole genome shotgun (WGS) entry which is preliminary data.</text>
</comment>
<dbReference type="InterPro" id="IPR007676">
    <property type="entry name" value="Ribophorin_I"/>
</dbReference>
<dbReference type="GO" id="GO:0008250">
    <property type="term" value="C:oligosaccharyltransferase complex"/>
    <property type="evidence" value="ECO:0007669"/>
    <property type="project" value="UniProtKB-UniRule"/>
</dbReference>
<keyword evidence="5" id="KW-0812">Transmembrane</keyword>
<comment type="subcellular location">
    <subcellularLocation>
        <location evidence="2 10">Endoplasmic reticulum membrane</location>
        <topology evidence="2 10">Single-pass type I membrane protein</topology>
    </subcellularLocation>
</comment>
<dbReference type="Proteomes" id="UP000193560">
    <property type="component" value="Unassembled WGS sequence"/>
</dbReference>
<evidence type="ECO:0000256" key="6">
    <source>
        <dbReference type="ARBA" id="ARBA00022729"/>
    </source>
</evidence>
<dbReference type="PANTHER" id="PTHR21049">
    <property type="entry name" value="RIBOPHORIN I"/>
    <property type="match status" value="1"/>
</dbReference>
<keyword evidence="7 10" id="KW-0256">Endoplasmic reticulum</keyword>
<accession>A0A1X2IER3</accession>
<evidence type="ECO:0000256" key="3">
    <source>
        <dbReference type="ARBA" id="ARBA00004922"/>
    </source>
</evidence>
<evidence type="ECO:0000256" key="5">
    <source>
        <dbReference type="ARBA" id="ARBA00022692"/>
    </source>
</evidence>
<proteinExistence type="inferred from homology"/>
<dbReference type="EMBL" id="MCGE01000013">
    <property type="protein sequence ID" value="ORZ15165.1"/>
    <property type="molecule type" value="Genomic_DNA"/>
</dbReference>
<keyword evidence="12" id="KW-1185">Reference proteome</keyword>
<evidence type="ECO:0000313" key="12">
    <source>
        <dbReference type="Proteomes" id="UP000193560"/>
    </source>
</evidence>
<evidence type="ECO:0000256" key="7">
    <source>
        <dbReference type="ARBA" id="ARBA00022824"/>
    </source>
</evidence>
<reference evidence="11 12" key="1">
    <citation type="submission" date="2016-07" db="EMBL/GenBank/DDBJ databases">
        <title>Pervasive Adenine N6-methylation of Active Genes in Fungi.</title>
        <authorList>
            <consortium name="DOE Joint Genome Institute"/>
            <person name="Mondo S.J."/>
            <person name="Dannebaum R.O."/>
            <person name="Kuo R.C."/>
            <person name="Labutti K."/>
            <person name="Haridas S."/>
            <person name="Kuo A."/>
            <person name="Salamov A."/>
            <person name="Ahrendt S.R."/>
            <person name="Lipzen A."/>
            <person name="Sullivan W."/>
            <person name="Andreopoulos W.B."/>
            <person name="Clum A."/>
            <person name="Lindquist E."/>
            <person name="Daum C."/>
            <person name="Ramamoorthy G.K."/>
            <person name="Gryganskyi A."/>
            <person name="Culley D."/>
            <person name="Magnuson J.K."/>
            <person name="James T.Y."/>
            <person name="O'Malley M.A."/>
            <person name="Stajich J.E."/>
            <person name="Spatafora J.W."/>
            <person name="Visel A."/>
            <person name="Grigoriev I.V."/>
        </authorList>
    </citation>
    <scope>NUCLEOTIDE SEQUENCE [LARGE SCALE GENOMIC DNA]</scope>
    <source>
        <strain evidence="11 12">NRRL 1336</strain>
    </source>
</reference>